<gene>
    <name evidence="1" type="ORF">FHE65_34070</name>
</gene>
<name>A0A5C4M9A6_9ACTN</name>
<evidence type="ECO:0000313" key="1">
    <source>
        <dbReference type="EMBL" id="TNC27925.1"/>
    </source>
</evidence>
<sequence>MAVASLSASRLHALLDLAPDDPPGYRELADLVRLLVLDGRIPAGTRLPSERELTA</sequence>
<dbReference type="Proteomes" id="UP000306740">
    <property type="component" value="Unassembled WGS sequence"/>
</dbReference>
<dbReference type="InterPro" id="IPR036388">
    <property type="entry name" value="WH-like_DNA-bd_sf"/>
</dbReference>
<organism evidence="1 2">
    <name type="scientific">Mumia zhuanghuii</name>
    <dbReference type="NCBI Taxonomy" id="2585211"/>
    <lineage>
        <taxon>Bacteria</taxon>
        <taxon>Bacillati</taxon>
        <taxon>Actinomycetota</taxon>
        <taxon>Actinomycetes</taxon>
        <taxon>Propionibacteriales</taxon>
        <taxon>Nocardioidaceae</taxon>
        <taxon>Mumia</taxon>
    </lineage>
</organism>
<dbReference type="Gene3D" id="1.10.10.10">
    <property type="entry name" value="Winged helix-like DNA-binding domain superfamily/Winged helix DNA-binding domain"/>
    <property type="match status" value="1"/>
</dbReference>
<dbReference type="EMBL" id="VDFR01000236">
    <property type="protein sequence ID" value="TNC27925.1"/>
    <property type="molecule type" value="Genomic_DNA"/>
</dbReference>
<accession>A0A5C4M9A6</accession>
<feature type="non-terminal residue" evidence="1">
    <location>
        <position position="55"/>
    </location>
</feature>
<proteinExistence type="predicted"/>
<dbReference type="OrthoDB" id="199743at2"/>
<evidence type="ECO:0000313" key="2">
    <source>
        <dbReference type="Proteomes" id="UP000306740"/>
    </source>
</evidence>
<reference evidence="1 2" key="1">
    <citation type="submission" date="2019-05" db="EMBL/GenBank/DDBJ databases">
        <title>Mumia sp. nov., isolated from the intestinal contents of plateau pika (Ochotona curzoniae) in the Qinghai-Tibet plateau of China.</title>
        <authorList>
            <person name="Tian Z."/>
        </authorList>
    </citation>
    <scope>NUCLEOTIDE SEQUENCE [LARGE SCALE GENOMIC DNA]</scope>
    <source>
        <strain evidence="2">527</strain>
    </source>
</reference>
<dbReference type="AlphaFoldDB" id="A0A5C4M9A6"/>
<comment type="caution">
    <text evidence="1">The sequence shown here is derived from an EMBL/GenBank/DDBJ whole genome shotgun (WGS) entry which is preliminary data.</text>
</comment>
<protein>
    <submittedName>
        <fullName evidence="1">GntR family transcriptional regulator</fullName>
    </submittedName>
</protein>